<organism evidence="10 11">
    <name type="scientific">Modicisalibacter ilicicola DSM 19980</name>
    <dbReference type="NCBI Taxonomy" id="1121942"/>
    <lineage>
        <taxon>Bacteria</taxon>
        <taxon>Pseudomonadati</taxon>
        <taxon>Pseudomonadota</taxon>
        <taxon>Gammaproteobacteria</taxon>
        <taxon>Oceanospirillales</taxon>
        <taxon>Halomonadaceae</taxon>
        <taxon>Modicisalibacter</taxon>
    </lineage>
</organism>
<dbReference type="PROSITE" id="PS51755">
    <property type="entry name" value="OMPR_PHOB"/>
    <property type="match status" value="1"/>
</dbReference>
<dbReference type="SUPFAM" id="SSF52172">
    <property type="entry name" value="CheY-like"/>
    <property type="match status" value="1"/>
</dbReference>
<keyword evidence="4 7" id="KW-0238">DNA-binding</keyword>
<dbReference type="InterPro" id="IPR036388">
    <property type="entry name" value="WH-like_DNA-bd_sf"/>
</dbReference>
<dbReference type="InterPro" id="IPR011006">
    <property type="entry name" value="CheY-like_superfamily"/>
</dbReference>
<name>A0A1M5CW40_9GAMM</name>
<dbReference type="SMART" id="SM00448">
    <property type="entry name" value="REC"/>
    <property type="match status" value="1"/>
</dbReference>
<keyword evidence="1 6" id="KW-0597">Phosphoprotein</keyword>
<dbReference type="RefSeq" id="WP_072824406.1">
    <property type="nucleotide sequence ID" value="NZ_FQUJ01000015.1"/>
</dbReference>
<evidence type="ECO:0000259" key="9">
    <source>
        <dbReference type="PROSITE" id="PS51755"/>
    </source>
</evidence>
<evidence type="ECO:0000313" key="11">
    <source>
        <dbReference type="Proteomes" id="UP000184346"/>
    </source>
</evidence>
<dbReference type="InterPro" id="IPR001789">
    <property type="entry name" value="Sig_transdc_resp-reg_receiver"/>
</dbReference>
<keyword evidence="2" id="KW-0902">Two-component regulatory system</keyword>
<dbReference type="Gene3D" id="6.10.250.690">
    <property type="match status" value="1"/>
</dbReference>
<dbReference type="Pfam" id="PF00072">
    <property type="entry name" value="Response_reg"/>
    <property type="match status" value="1"/>
</dbReference>
<dbReference type="Gene3D" id="3.40.50.2300">
    <property type="match status" value="1"/>
</dbReference>
<dbReference type="SMART" id="SM00862">
    <property type="entry name" value="Trans_reg_C"/>
    <property type="match status" value="1"/>
</dbReference>
<evidence type="ECO:0000256" key="2">
    <source>
        <dbReference type="ARBA" id="ARBA00023012"/>
    </source>
</evidence>
<proteinExistence type="predicted"/>
<dbReference type="EMBL" id="FQUJ01000015">
    <property type="protein sequence ID" value="SHF59000.1"/>
    <property type="molecule type" value="Genomic_DNA"/>
</dbReference>
<dbReference type="AlphaFoldDB" id="A0A1M5CW40"/>
<dbReference type="GO" id="GO:0000976">
    <property type="term" value="F:transcription cis-regulatory region binding"/>
    <property type="evidence" value="ECO:0007669"/>
    <property type="project" value="TreeGrafter"/>
</dbReference>
<evidence type="ECO:0000256" key="3">
    <source>
        <dbReference type="ARBA" id="ARBA00023015"/>
    </source>
</evidence>
<dbReference type="GO" id="GO:0005829">
    <property type="term" value="C:cytosol"/>
    <property type="evidence" value="ECO:0007669"/>
    <property type="project" value="TreeGrafter"/>
</dbReference>
<gene>
    <name evidence="10" type="ORF">SAMN02745148_03047</name>
</gene>
<dbReference type="GO" id="GO:0032993">
    <property type="term" value="C:protein-DNA complex"/>
    <property type="evidence" value="ECO:0007669"/>
    <property type="project" value="TreeGrafter"/>
</dbReference>
<reference evidence="10 11" key="1">
    <citation type="submission" date="2016-11" db="EMBL/GenBank/DDBJ databases">
        <authorList>
            <person name="Jaros S."/>
            <person name="Januszkiewicz K."/>
            <person name="Wedrychowicz H."/>
        </authorList>
    </citation>
    <scope>NUCLEOTIDE SEQUENCE [LARGE SCALE GENOMIC DNA]</scope>
    <source>
        <strain evidence="10 11">DSM 19980</strain>
    </source>
</reference>
<dbReference type="GO" id="GO:0006355">
    <property type="term" value="P:regulation of DNA-templated transcription"/>
    <property type="evidence" value="ECO:0007669"/>
    <property type="project" value="InterPro"/>
</dbReference>
<dbReference type="Proteomes" id="UP000184346">
    <property type="component" value="Unassembled WGS sequence"/>
</dbReference>
<dbReference type="FunFam" id="3.40.50.2300:FF:000002">
    <property type="entry name" value="DNA-binding response regulator PhoP"/>
    <property type="match status" value="1"/>
</dbReference>
<evidence type="ECO:0000256" key="5">
    <source>
        <dbReference type="ARBA" id="ARBA00023163"/>
    </source>
</evidence>
<keyword evidence="3" id="KW-0805">Transcription regulation</keyword>
<evidence type="ECO:0000259" key="8">
    <source>
        <dbReference type="PROSITE" id="PS50110"/>
    </source>
</evidence>
<evidence type="ECO:0000256" key="1">
    <source>
        <dbReference type="ARBA" id="ARBA00022553"/>
    </source>
</evidence>
<protein>
    <submittedName>
        <fullName evidence="10">DNA-binding response regulator, OmpR family, contains REC and winged-helix (WHTH) domain</fullName>
    </submittedName>
</protein>
<dbReference type="Pfam" id="PF00486">
    <property type="entry name" value="Trans_reg_C"/>
    <property type="match status" value="1"/>
</dbReference>
<dbReference type="PANTHER" id="PTHR48111">
    <property type="entry name" value="REGULATOR OF RPOS"/>
    <property type="match status" value="1"/>
</dbReference>
<feature type="domain" description="OmpR/PhoB-type" evidence="9">
    <location>
        <begin position="124"/>
        <end position="219"/>
    </location>
</feature>
<keyword evidence="5" id="KW-0804">Transcription</keyword>
<keyword evidence="11" id="KW-1185">Reference proteome</keyword>
<evidence type="ECO:0000313" key="10">
    <source>
        <dbReference type="EMBL" id="SHF59000.1"/>
    </source>
</evidence>
<dbReference type="CDD" id="cd00383">
    <property type="entry name" value="trans_reg_C"/>
    <property type="match status" value="1"/>
</dbReference>
<dbReference type="InterPro" id="IPR039420">
    <property type="entry name" value="WalR-like"/>
</dbReference>
<evidence type="ECO:0000256" key="6">
    <source>
        <dbReference type="PROSITE-ProRule" id="PRU00169"/>
    </source>
</evidence>
<dbReference type="STRING" id="1121942.SAMN02745148_03047"/>
<accession>A0A1M5CW40</accession>
<feature type="modified residue" description="4-aspartylphosphate" evidence="6">
    <location>
        <position position="51"/>
    </location>
</feature>
<dbReference type="GO" id="GO:0000156">
    <property type="term" value="F:phosphorelay response regulator activity"/>
    <property type="evidence" value="ECO:0007669"/>
    <property type="project" value="TreeGrafter"/>
</dbReference>
<sequence length="227" mass="25622">MRILVVEDDAEVARGLRRDLNAAGFAVDLADNALDAGHLGSEEPYDLIVLDLGLPDGSGLELLRRWRDADNPVPVLVLTARDAWHERVEGFRAGADDYVGKPFHPEELIARVTALVRRAQGVPGGVLRRGELTLDEERQRLHLADDSVVELTGTEFRLMRYFMLHAGQILSKTRLAEHIYDYDHDPDSNVVEVYINRLRHKLGSRYIRTRRGQGYLFDGAGRGDDER</sequence>
<dbReference type="Gene3D" id="1.10.10.10">
    <property type="entry name" value="Winged helix-like DNA-binding domain superfamily/Winged helix DNA-binding domain"/>
    <property type="match status" value="1"/>
</dbReference>
<evidence type="ECO:0000256" key="7">
    <source>
        <dbReference type="PROSITE-ProRule" id="PRU01091"/>
    </source>
</evidence>
<dbReference type="PROSITE" id="PS50110">
    <property type="entry name" value="RESPONSE_REGULATORY"/>
    <property type="match status" value="1"/>
</dbReference>
<feature type="DNA-binding region" description="OmpR/PhoB-type" evidence="7">
    <location>
        <begin position="124"/>
        <end position="219"/>
    </location>
</feature>
<dbReference type="InterPro" id="IPR001867">
    <property type="entry name" value="OmpR/PhoB-type_DNA-bd"/>
</dbReference>
<feature type="domain" description="Response regulatory" evidence="8">
    <location>
        <begin position="2"/>
        <end position="116"/>
    </location>
</feature>
<dbReference type="OrthoDB" id="9802426at2"/>
<dbReference type="PANTHER" id="PTHR48111:SF37">
    <property type="entry name" value="RESPONSE REGULATOR PROTEIN CARR"/>
    <property type="match status" value="1"/>
</dbReference>
<evidence type="ECO:0000256" key="4">
    <source>
        <dbReference type="ARBA" id="ARBA00023125"/>
    </source>
</evidence>